<proteinExistence type="predicted"/>
<feature type="transmembrane region" description="Helical" evidence="1">
    <location>
        <begin position="40"/>
        <end position="61"/>
    </location>
</feature>
<organism evidence="3 4">
    <name type="scientific">Hartmannibacter diazotrophicus</name>
    <dbReference type="NCBI Taxonomy" id="1482074"/>
    <lineage>
        <taxon>Bacteria</taxon>
        <taxon>Pseudomonadati</taxon>
        <taxon>Pseudomonadota</taxon>
        <taxon>Alphaproteobacteria</taxon>
        <taxon>Hyphomicrobiales</taxon>
        <taxon>Pleomorphomonadaceae</taxon>
        <taxon>Hartmannibacter</taxon>
    </lineage>
</organism>
<evidence type="ECO:0000256" key="1">
    <source>
        <dbReference type="SAM" id="Phobius"/>
    </source>
</evidence>
<evidence type="ECO:0000259" key="2">
    <source>
        <dbReference type="Pfam" id="PF01757"/>
    </source>
</evidence>
<feature type="transmembrane region" description="Helical" evidence="1">
    <location>
        <begin position="170"/>
        <end position="188"/>
    </location>
</feature>
<dbReference type="Pfam" id="PF01757">
    <property type="entry name" value="Acyl_transf_3"/>
    <property type="match status" value="1"/>
</dbReference>
<keyword evidence="1" id="KW-0812">Transmembrane</keyword>
<dbReference type="InterPro" id="IPR050879">
    <property type="entry name" value="Acyltransferase_3"/>
</dbReference>
<feature type="transmembrane region" description="Helical" evidence="1">
    <location>
        <begin position="195"/>
        <end position="213"/>
    </location>
</feature>
<evidence type="ECO:0000313" key="3">
    <source>
        <dbReference type="EMBL" id="SON54806.1"/>
    </source>
</evidence>
<feature type="transmembrane region" description="Helical" evidence="1">
    <location>
        <begin position="289"/>
        <end position="309"/>
    </location>
</feature>
<feature type="transmembrane region" description="Helical" evidence="1">
    <location>
        <begin position="356"/>
        <end position="379"/>
    </location>
</feature>
<dbReference type="KEGG" id="hdi:HDIA_1265"/>
<dbReference type="OrthoDB" id="505919at2"/>
<feature type="domain" description="Acyltransferase 3" evidence="2">
    <location>
        <begin position="34"/>
        <end position="372"/>
    </location>
</feature>
<sequence length="398" mass="43336">MTIEHPSLASGKTAPFLAAGTVVPALDRPFNVPLHGLRGVAALAVLWSHVIALLAFAPTVLAPFHYFSGGGAAVAFFFVLSGAVLSISLKRFTASPLAYVAYGIKRLFRLYPLLIVATAFGLAYAFLLHPLVRNAVFEPTFFGHYDEKPGPFLIVASFLGLIDKANPPTWTIFVEMIASAMLPFFVLFARNLGRAAILTAALLVVSFAAYQMPDSHVLLYRWPVFMVNFAAGILVLFVAYHWRETLARLSQSFRLVAVAALFLILMNGRELMAAGGYLYKGHADPVTNLFEMAVSFLIVLLMIDAPAMLAKSPLMRRLGNLSYGIYLLHFPTLFTITGLTVLAVGNDVLARNTGLFATWLLVATTLVTLLLSAITWTWLEAPMIALGRRIAASISKRG</sequence>
<keyword evidence="3" id="KW-0012">Acyltransferase</keyword>
<feature type="transmembrane region" description="Helical" evidence="1">
    <location>
        <begin position="67"/>
        <end position="89"/>
    </location>
</feature>
<feature type="transmembrane region" description="Helical" evidence="1">
    <location>
        <begin position="110"/>
        <end position="132"/>
    </location>
</feature>
<dbReference type="EMBL" id="LT960614">
    <property type="protein sequence ID" value="SON54806.1"/>
    <property type="molecule type" value="Genomic_DNA"/>
</dbReference>
<gene>
    <name evidence="3" type="ORF">HDIA_1265</name>
</gene>
<accession>A0A2C9D3G3</accession>
<feature type="transmembrane region" description="Helical" evidence="1">
    <location>
        <begin position="252"/>
        <end position="269"/>
    </location>
</feature>
<keyword evidence="1" id="KW-1133">Transmembrane helix</keyword>
<dbReference type="AlphaFoldDB" id="A0A2C9D3G3"/>
<keyword evidence="3" id="KW-0808">Transferase</keyword>
<dbReference type="Proteomes" id="UP000223606">
    <property type="component" value="Chromosome 1"/>
</dbReference>
<reference evidence="4" key="1">
    <citation type="submission" date="2017-09" db="EMBL/GenBank/DDBJ databases">
        <title>Genome sequence of Nannocystis excedens DSM 71.</title>
        <authorList>
            <person name="Blom J."/>
        </authorList>
    </citation>
    <scope>NUCLEOTIDE SEQUENCE [LARGE SCALE GENOMIC DNA]</scope>
    <source>
        <strain evidence="4">type strain: E19</strain>
    </source>
</reference>
<dbReference type="RefSeq" id="WP_099555393.1">
    <property type="nucleotide sequence ID" value="NZ_LT960614.1"/>
</dbReference>
<feature type="transmembrane region" description="Helical" evidence="1">
    <location>
        <begin position="321"/>
        <end position="344"/>
    </location>
</feature>
<dbReference type="GO" id="GO:0016747">
    <property type="term" value="F:acyltransferase activity, transferring groups other than amino-acyl groups"/>
    <property type="evidence" value="ECO:0007669"/>
    <property type="project" value="InterPro"/>
</dbReference>
<dbReference type="PANTHER" id="PTHR23028">
    <property type="entry name" value="ACETYLTRANSFERASE"/>
    <property type="match status" value="1"/>
</dbReference>
<keyword evidence="4" id="KW-1185">Reference proteome</keyword>
<evidence type="ECO:0000313" key="4">
    <source>
        <dbReference type="Proteomes" id="UP000223606"/>
    </source>
</evidence>
<name>A0A2C9D3G3_9HYPH</name>
<protein>
    <submittedName>
        <fullName evidence="3">Acyltransferase family protein</fullName>
    </submittedName>
</protein>
<feature type="transmembrane region" description="Helical" evidence="1">
    <location>
        <begin position="219"/>
        <end position="240"/>
    </location>
</feature>
<dbReference type="InterPro" id="IPR002656">
    <property type="entry name" value="Acyl_transf_3_dom"/>
</dbReference>
<keyword evidence="1" id="KW-0472">Membrane</keyword>